<comment type="caution">
    <text evidence="1">The sequence shown here is derived from an EMBL/GenBank/DDBJ whole genome shotgun (WGS) entry which is preliminary data.</text>
</comment>
<proteinExistence type="predicted"/>
<dbReference type="AlphaFoldDB" id="A0A644ZW16"/>
<name>A0A644ZW16_9ZZZZ</name>
<evidence type="ECO:0000313" key="1">
    <source>
        <dbReference type="EMBL" id="MPM45032.1"/>
    </source>
</evidence>
<accession>A0A644ZW16</accession>
<organism evidence="1">
    <name type="scientific">bioreactor metagenome</name>
    <dbReference type="NCBI Taxonomy" id="1076179"/>
    <lineage>
        <taxon>unclassified sequences</taxon>
        <taxon>metagenomes</taxon>
        <taxon>ecological metagenomes</taxon>
    </lineage>
</organism>
<protein>
    <submittedName>
        <fullName evidence="1">Uncharacterized protein</fullName>
    </submittedName>
</protein>
<reference evidence="1" key="1">
    <citation type="submission" date="2019-08" db="EMBL/GenBank/DDBJ databases">
        <authorList>
            <person name="Kucharzyk K."/>
            <person name="Murdoch R.W."/>
            <person name="Higgins S."/>
            <person name="Loffler F."/>
        </authorList>
    </citation>
    <scope>NUCLEOTIDE SEQUENCE</scope>
</reference>
<dbReference type="EMBL" id="VSSQ01010718">
    <property type="protein sequence ID" value="MPM45032.1"/>
    <property type="molecule type" value="Genomic_DNA"/>
</dbReference>
<gene>
    <name evidence="1" type="ORF">SDC9_91717</name>
</gene>
<sequence>MPLEVRWIDAHLDACLRVSIDFDIGSEFAAVDEMETVDRSLVFGRRFIGQRHKWLIGVTGSATLTVERVDAADKWGTYNLAFPSPSTRQLDHVKISIREIDGHAQRFVQMDVFSSIVAETC</sequence>